<comment type="caution">
    <text evidence="1">The sequence shown here is derived from an EMBL/GenBank/DDBJ whole genome shotgun (WGS) entry which is preliminary data.</text>
</comment>
<keyword evidence="2" id="KW-1185">Reference proteome</keyword>
<name>A0A024FWR1_9STRA</name>
<reference evidence="1 2" key="1">
    <citation type="submission" date="2012-05" db="EMBL/GenBank/DDBJ databases">
        <title>Recombination and specialization in a pathogen metapopulation.</title>
        <authorList>
            <person name="Gardiner A."/>
            <person name="Kemen E."/>
            <person name="Schultz-Larsen T."/>
            <person name="MacLean D."/>
            <person name="Van Oosterhout C."/>
            <person name="Jones J.D.G."/>
        </authorList>
    </citation>
    <scope>NUCLEOTIDE SEQUENCE [LARGE SCALE GENOMIC DNA]</scope>
    <source>
        <strain evidence="1 2">Ac Nc2</strain>
    </source>
</reference>
<proteinExistence type="predicted"/>
<gene>
    <name evidence="1" type="ORF">BN9_128100</name>
</gene>
<sequence>MLLQDQGRTCCHRLADRLLVATSKRQWKGNRSNQANAQEPKAEGSVSMESVCEYVWALVTEVGDSALDTIDLNRLVSNVMIAVVTCVKPPHNMIENCDLDVHVASKYP</sequence>
<accession>A0A024FWR1</accession>
<organism evidence="1 2">
    <name type="scientific">Albugo candida</name>
    <dbReference type="NCBI Taxonomy" id="65357"/>
    <lineage>
        <taxon>Eukaryota</taxon>
        <taxon>Sar</taxon>
        <taxon>Stramenopiles</taxon>
        <taxon>Oomycota</taxon>
        <taxon>Peronosporomycetes</taxon>
        <taxon>Albuginales</taxon>
        <taxon>Albuginaceae</taxon>
        <taxon>Albugo</taxon>
    </lineage>
</organism>
<dbReference type="InParanoid" id="A0A024FWR1"/>
<protein>
    <submittedName>
        <fullName evidence="1">Uncharacterized protein</fullName>
    </submittedName>
</protein>
<dbReference type="Proteomes" id="UP000053237">
    <property type="component" value="Unassembled WGS sequence"/>
</dbReference>
<evidence type="ECO:0000313" key="2">
    <source>
        <dbReference type="Proteomes" id="UP000053237"/>
    </source>
</evidence>
<dbReference type="EMBL" id="CAIX01000973">
    <property type="protein sequence ID" value="CCI11362.1"/>
    <property type="molecule type" value="Genomic_DNA"/>
</dbReference>
<evidence type="ECO:0000313" key="1">
    <source>
        <dbReference type="EMBL" id="CCI11362.1"/>
    </source>
</evidence>
<dbReference type="AlphaFoldDB" id="A0A024FWR1"/>